<feature type="transmembrane region" description="Helical" evidence="17">
    <location>
        <begin position="153"/>
        <end position="172"/>
    </location>
</feature>
<reference evidence="19 20" key="1">
    <citation type="submission" date="2013-12" db="EMBL/GenBank/DDBJ databases">
        <title>Draft genome of the parsitic nematode Ancylostoma duodenale.</title>
        <authorList>
            <person name="Mitreva M."/>
        </authorList>
    </citation>
    <scope>NUCLEOTIDE SEQUENCE [LARGE SCALE GENOMIC DNA]</scope>
    <source>
        <strain evidence="19 20">Zhejiang</strain>
    </source>
</reference>
<keyword evidence="17" id="KW-0472">Membrane</keyword>
<evidence type="ECO:0000313" key="20">
    <source>
        <dbReference type="Proteomes" id="UP000054047"/>
    </source>
</evidence>
<dbReference type="InterPro" id="IPR000182">
    <property type="entry name" value="GNAT_dom"/>
</dbReference>
<evidence type="ECO:0000256" key="4">
    <source>
        <dbReference type="ARBA" id="ARBA00038748"/>
    </source>
</evidence>
<evidence type="ECO:0000256" key="10">
    <source>
        <dbReference type="ARBA" id="ARBA00042723"/>
    </source>
</evidence>
<comment type="subunit">
    <text evidence="4">Component of the N-terminal acetyltransferase B (NatB) complex which is composed of NAA20 and NAA25.</text>
</comment>
<dbReference type="PANTHER" id="PTHR45910:SF1">
    <property type="entry name" value="N-ALPHA-ACETYLTRANSFERASE 20"/>
    <property type="match status" value="1"/>
</dbReference>
<evidence type="ECO:0000256" key="6">
    <source>
        <dbReference type="ARBA" id="ARBA00039529"/>
    </source>
</evidence>
<keyword evidence="20" id="KW-1185">Reference proteome</keyword>
<evidence type="ECO:0000256" key="2">
    <source>
        <dbReference type="ARBA" id="ARBA00023315"/>
    </source>
</evidence>
<dbReference type="PANTHER" id="PTHR45910">
    <property type="entry name" value="N-ALPHA-ACETYLTRANSFERASE 20"/>
    <property type="match status" value="1"/>
</dbReference>
<name>A0A0C2GWV6_9BILA</name>
<evidence type="ECO:0000256" key="9">
    <source>
        <dbReference type="ARBA" id="ARBA00042702"/>
    </source>
</evidence>
<comment type="similarity">
    <text evidence="3">Belongs to the acetyltransferase family. ARD1 subfamily.</text>
</comment>
<keyword evidence="1 19" id="KW-0808">Transferase</keyword>
<evidence type="ECO:0000256" key="17">
    <source>
        <dbReference type="SAM" id="Phobius"/>
    </source>
</evidence>
<dbReference type="PROSITE" id="PS51186">
    <property type="entry name" value="GNAT"/>
    <property type="match status" value="1"/>
</dbReference>
<feature type="domain" description="N-acetyltransferase" evidence="18">
    <location>
        <begin position="2"/>
        <end position="148"/>
    </location>
</feature>
<evidence type="ECO:0000313" key="19">
    <source>
        <dbReference type="EMBL" id="KIH61621.1"/>
    </source>
</evidence>
<evidence type="ECO:0000256" key="16">
    <source>
        <dbReference type="ARBA" id="ARBA00048890"/>
    </source>
</evidence>
<evidence type="ECO:0000256" key="12">
    <source>
        <dbReference type="ARBA" id="ARBA00046112"/>
    </source>
</evidence>
<comment type="catalytic activity">
    <reaction evidence="14">
        <text>N-terminal L-methionyl-L-asparaginyl-[protein] + acetyl-CoA = N-terminal N(alpha)-acetyl-L-methionyl-L-asparaginyl-[protein] + CoA + H(+)</text>
        <dbReference type="Rhea" id="RHEA:50484"/>
        <dbReference type="Rhea" id="RHEA-COMP:12694"/>
        <dbReference type="Rhea" id="RHEA-COMP:12695"/>
        <dbReference type="ChEBI" id="CHEBI:15378"/>
        <dbReference type="ChEBI" id="CHEBI:57287"/>
        <dbReference type="ChEBI" id="CHEBI:57288"/>
        <dbReference type="ChEBI" id="CHEBI:133356"/>
        <dbReference type="ChEBI" id="CHEBI:133358"/>
        <dbReference type="EC" id="2.3.1.254"/>
    </reaction>
</comment>
<dbReference type="InterPro" id="IPR016181">
    <property type="entry name" value="Acyl_CoA_acyltransferase"/>
</dbReference>
<evidence type="ECO:0000256" key="11">
    <source>
        <dbReference type="ARBA" id="ARBA00042743"/>
    </source>
</evidence>
<dbReference type="GO" id="GO:0120518">
    <property type="term" value="F:protein N-terminal-methionine acetyltransferase activity"/>
    <property type="evidence" value="ECO:0007669"/>
    <property type="project" value="UniProtKB-EC"/>
</dbReference>
<dbReference type="Gene3D" id="3.40.630.30">
    <property type="match status" value="1"/>
</dbReference>
<dbReference type="GO" id="GO:0031416">
    <property type="term" value="C:NatB complex"/>
    <property type="evidence" value="ECO:0007669"/>
    <property type="project" value="TreeGrafter"/>
</dbReference>
<comment type="catalytic activity">
    <reaction evidence="15">
        <text>N-terminal L-methionyl-L-glutaminyl-[protein] + acetyl-CoA = N-terminal N(alpha)-acetyl-L-methionyl-L-glutaminyl-[protein] + CoA + H(+)</text>
        <dbReference type="Rhea" id="RHEA:50492"/>
        <dbReference type="Rhea" id="RHEA-COMP:12698"/>
        <dbReference type="Rhea" id="RHEA-COMP:12699"/>
        <dbReference type="ChEBI" id="CHEBI:15378"/>
        <dbReference type="ChEBI" id="CHEBI:57287"/>
        <dbReference type="ChEBI" id="CHEBI:57288"/>
        <dbReference type="ChEBI" id="CHEBI:133361"/>
        <dbReference type="ChEBI" id="CHEBI:133362"/>
        <dbReference type="EC" id="2.3.1.254"/>
    </reaction>
</comment>
<comment type="catalytic activity">
    <reaction evidence="13">
        <text>N-terminal L-methionyl-L-aspartyl-[protein] + acetyl-CoA = N-terminal N(alpha)-acetyl-L-methionyl-L-aspartyl-[protein] + CoA + H(+)</text>
        <dbReference type="Rhea" id="RHEA:50480"/>
        <dbReference type="Rhea" id="RHEA-COMP:12692"/>
        <dbReference type="Rhea" id="RHEA-COMP:12693"/>
        <dbReference type="ChEBI" id="CHEBI:15378"/>
        <dbReference type="ChEBI" id="CHEBI:57287"/>
        <dbReference type="ChEBI" id="CHEBI:57288"/>
        <dbReference type="ChEBI" id="CHEBI:133045"/>
        <dbReference type="ChEBI" id="CHEBI:133063"/>
        <dbReference type="EC" id="2.3.1.254"/>
    </reaction>
</comment>
<comment type="function">
    <text evidence="12">Catalytic subunit of the NatB complex which catalyzes acetylation of the N-terminal methionine residues of peptides beginning with Met-Asp, Met-Glu, Met-Asn and Met-Gln. Proteins with cell cycle functions are overrepresented in the pool of NatB substrates. Required for maintaining the structure and function of actomyosin fibers and for proper cellular migration.</text>
</comment>
<keyword evidence="17" id="KW-1133">Transmembrane helix</keyword>
<feature type="transmembrane region" description="Helical" evidence="17">
    <location>
        <begin position="232"/>
        <end position="249"/>
    </location>
</feature>
<proteinExistence type="inferred from homology"/>
<feature type="transmembrane region" description="Helical" evidence="17">
    <location>
        <begin position="261"/>
        <end position="284"/>
    </location>
</feature>
<evidence type="ECO:0000256" key="5">
    <source>
        <dbReference type="ARBA" id="ARBA00039120"/>
    </source>
</evidence>
<comment type="catalytic activity">
    <reaction evidence="16">
        <text>N-terminal L-methionyl-L-glutamyl-[protein] + acetyl-CoA = N-terminal N(alpha)-acetyl-L-methionyl-L-glutamyl-[protein] + CoA + H(+)</text>
        <dbReference type="Rhea" id="RHEA:50488"/>
        <dbReference type="Rhea" id="RHEA-COMP:12696"/>
        <dbReference type="Rhea" id="RHEA-COMP:12697"/>
        <dbReference type="ChEBI" id="CHEBI:15378"/>
        <dbReference type="ChEBI" id="CHEBI:57287"/>
        <dbReference type="ChEBI" id="CHEBI:57288"/>
        <dbReference type="ChEBI" id="CHEBI:133359"/>
        <dbReference type="ChEBI" id="CHEBI:133360"/>
        <dbReference type="EC" id="2.3.1.254"/>
    </reaction>
</comment>
<dbReference type="CDD" id="cd04301">
    <property type="entry name" value="NAT_SF"/>
    <property type="match status" value="1"/>
</dbReference>
<gene>
    <name evidence="19" type="ORF">ANCDUO_08102</name>
</gene>
<evidence type="ECO:0000256" key="15">
    <source>
        <dbReference type="ARBA" id="ARBA00048177"/>
    </source>
</evidence>
<evidence type="ECO:0000256" key="7">
    <source>
        <dbReference type="ARBA" id="ARBA00041220"/>
    </source>
</evidence>
<dbReference type="Proteomes" id="UP000054047">
    <property type="component" value="Unassembled WGS sequence"/>
</dbReference>
<dbReference type="Pfam" id="PF00583">
    <property type="entry name" value="Acetyltransf_1"/>
    <property type="match status" value="1"/>
</dbReference>
<dbReference type="EC" id="2.3.1.254" evidence="5"/>
<dbReference type="InterPro" id="IPR051646">
    <property type="entry name" value="NatB_acetyltransferase_subunit"/>
</dbReference>
<protein>
    <recommendedName>
        <fullName evidence="6">N-alpha-acetyltransferase 20</fullName>
        <ecNumber evidence="5">2.3.1.254</ecNumber>
    </recommendedName>
    <alternativeName>
        <fullName evidence="10">Methionine N-acetyltransferase</fullName>
    </alternativeName>
    <alternativeName>
        <fullName evidence="7">N-acetyltransferase 5</fullName>
    </alternativeName>
    <alternativeName>
        <fullName evidence="11">N-terminal acetyltransferase B complex catalytic subunit NAA20</fullName>
    </alternativeName>
    <alternativeName>
        <fullName evidence="9">N-terminal acetyltransferase B complex catalytic subunit NAT5</fullName>
    </alternativeName>
    <alternativeName>
        <fullName evidence="8">NatB catalytic subunit</fullName>
    </alternativeName>
</protein>
<organism evidence="19 20">
    <name type="scientific">Ancylostoma duodenale</name>
    <dbReference type="NCBI Taxonomy" id="51022"/>
    <lineage>
        <taxon>Eukaryota</taxon>
        <taxon>Metazoa</taxon>
        <taxon>Ecdysozoa</taxon>
        <taxon>Nematoda</taxon>
        <taxon>Chromadorea</taxon>
        <taxon>Rhabditida</taxon>
        <taxon>Rhabditina</taxon>
        <taxon>Rhabditomorpha</taxon>
        <taxon>Strongyloidea</taxon>
        <taxon>Ancylostomatidae</taxon>
        <taxon>Ancylostomatinae</taxon>
        <taxon>Ancylostoma</taxon>
    </lineage>
</organism>
<sequence length="299" mass="34240">MTTIRPFDVMDMLKFNNVNLDSMTETYGFNFYLYYLVNWPEYYQVAEHPNGQIMGYIMGKAEGRDENWHGHVTALSVAPDYRRLGLGARMMYTLEHISDMKKAYFVDLFVRVSNHVAISMYKALGYVVYREIIDYYSGPHDENAYEANQKEKFSIFTGIQYGTTAMAVLLMMRTSNKFLTHAQRGKTIVGAAGCLYLSVAIEFGLFPFNFFVKEKMSSELSKKVLEKDCFECRVTGSLSCAAIGAFVFYQSTGGYYLKRPYVQLAVRSIGAVFLYGALARWFYFPPFRSLKGTRPGMEV</sequence>
<accession>A0A0C2GWV6</accession>
<evidence type="ECO:0000256" key="8">
    <source>
        <dbReference type="ARBA" id="ARBA00042295"/>
    </source>
</evidence>
<evidence type="ECO:0000256" key="1">
    <source>
        <dbReference type="ARBA" id="ARBA00022679"/>
    </source>
</evidence>
<keyword evidence="17" id="KW-0812">Transmembrane</keyword>
<evidence type="ECO:0000259" key="18">
    <source>
        <dbReference type="PROSITE" id="PS51186"/>
    </source>
</evidence>
<evidence type="ECO:0000256" key="13">
    <source>
        <dbReference type="ARBA" id="ARBA00047385"/>
    </source>
</evidence>
<evidence type="ECO:0000256" key="3">
    <source>
        <dbReference type="ARBA" id="ARBA00025786"/>
    </source>
</evidence>
<dbReference type="OrthoDB" id="10264728at2759"/>
<keyword evidence="2" id="KW-0012">Acyltransferase</keyword>
<dbReference type="AlphaFoldDB" id="A0A0C2GWV6"/>
<dbReference type="SUPFAM" id="SSF55729">
    <property type="entry name" value="Acyl-CoA N-acyltransferases (Nat)"/>
    <property type="match status" value="1"/>
</dbReference>
<feature type="transmembrane region" description="Helical" evidence="17">
    <location>
        <begin position="188"/>
        <end position="212"/>
    </location>
</feature>
<dbReference type="EMBL" id="KN729952">
    <property type="protein sequence ID" value="KIH61621.1"/>
    <property type="molecule type" value="Genomic_DNA"/>
</dbReference>
<evidence type="ECO:0000256" key="14">
    <source>
        <dbReference type="ARBA" id="ARBA00047402"/>
    </source>
</evidence>